<dbReference type="Bgee" id="ENSMUSG00000038782">
    <property type="expression patterns" value="Expressed in spermatocyte and 61 other cell types or tissues"/>
</dbReference>
<dbReference type="GO" id="GO:0005886">
    <property type="term" value="C:plasma membrane"/>
    <property type="evidence" value="ECO:0000318"/>
    <property type="project" value="GO_Central"/>
</dbReference>
<organism evidence="3 5">
    <name type="scientific">Mus musculus</name>
    <name type="common">Mouse</name>
    <dbReference type="NCBI Taxonomy" id="10090"/>
    <lineage>
        <taxon>Eukaryota</taxon>
        <taxon>Metazoa</taxon>
        <taxon>Chordata</taxon>
        <taxon>Craniata</taxon>
        <taxon>Vertebrata</taxon>
        <taxon>Euteleostomi</taxon>
        <taxon>Mammalia</taxon>
        <taxon>Eutheria</taxon>
        <taxon>Euarchontoglires</taxon>
        <taxon>Glires</taxon>
        <taxon>Rodentia</taxon>
        <taxon>Myomorpha</taxon>
        <taxon>Muroidea</taxon>
        <taxon>Muridae</taxon>
        <taxon>Murinae</taxon>
        <taxon>Mus</taxon>
        <taxon>Mus</taxon>
    </lineage>
</organism>
<keyword evidence="5" id="KW-1185">Reference proteome</keyword>
<reference evidence="3 5" key="1">
    <citation type="journal article" date="2009" name="PLoS Biol.">
        <title>Lineage-specific biology revealed by a finished genome assembly of the mouse.</title>
        <authorList>
            <consortium name="Mouse Genome Sequencing Consortium"/>
            <person name="Church D.M."/>
            <person name="Goodstadt L."/>
            <person name="Hillier L.W."/>
            <person name="Zody M.C."/>
            <person name="Goldstein S."/>
            <person name="She X."/>
            <person name="Bult C.J."/>
            <person name="Agarwala R."/>
            <person name="Cherry J.L."/>
            <person name="DiCuccio M."/>
            <person name="Hlavina W."/>
            <person name="Kapustin Y."/>
            <person name="Meric P."/>
            <person name="Maglott D."/>
            <person name="Birtle Z."/>
            <person name="Marques A.C."/>
            <person name="Graves T."/>
            <person name="Zhou S."/>
            <person name="Teague B."/>
            <person name="Potamousis K."/>
            <person name="Churas C."/>
            <person name="Place M."/>
            <person name="Herschleb J."/>
            <person name="Runnheim R."/>
            <person name="Forrest D."/>
            <person name="Amos-Landgraf J."/>
            <person name="Schwartz D.C."/>
            <person name="Cheng Z."/>
            <person name="Lindblad-Toh K."/>
            <person name="Eichler E.E."/>
            <person name="Ponting C.P."/>
        </authorList>
    </citation>
    <scope>NUCLEOTIDE SEQUENCE [LARGE SCALE GENOMIC DNA]</scope>
    <source>
        <strain evidence="3 5">C57BL/6J</strain>
    </source>
</reference>
<dbReference type="GeneTree" id="ENSGT00940000168038"/>
<evidence type="ECO:0000256" key="2">
    <source>
        <dbReference type="SAM" id="Phobius"/>
    </source>
</evidence>
<reference evidence="3" key="3">
    <citation type="submission" date="2025-08" db="UniProtKB">
        <authorList>
            <consortium name="Ensembl"/>
        </authorList>
    </citation>
    <scope>IDENTIFICATION</scope>
    <source>
        <strain evidence="3">C57BL/6J</strain>
    </source>
</reference>
<dbReference type="OrthoDB" id="9716182at2759"/>
<proteinExistence type="predicted"/>
<dbReference type="Proteomes" id="UP000000589">
    <property type="component" value="Chromosome 7"/>
</dbReference>
<feature type="transmembrane region" description="Helical" evidence="2">
    <location>
        <begin position="116"/>
        <end position="138"/>
    </location>
</feature>
<evidence type="ECO:0000313" key="3">
    <source>
        <dbReference type="Ensembl" id="ENSMUSP00000157693.2"/>
    </source>
</evidence>
<protein>
    <submittedName>
        <fullName evidence="3">RIKEN cDNA 1700028J19 gene</fullName>
    </submittedName>
</protein>
<name>A0A494B9K2_MOUSE</name>
<reference evidence="3 5" key="2">
    <citation type="journal article" date="2011" name="PLoS Biol.">
        <title>Modernizing reference genome assemblies.</title>
        <authorList>
            <person name="Church D.M."/>
            <person name="Schneider V.A."/>
            <person name="Graves T."/>
            <person name="Auger K."/>
            <person name="Cunningham F."/>
            <person name="Bouk N."/>
            <person name="Chen H.C."/>
            <person name="Agarwala R."/>
            <person name="McLaren W.M."/>
            <person name="Ritchie G.R."/>
            <person name="Albracht D."/>
            <person name="Kremitzki M."/>
            <person name="Rock S."/>
            <person name="Kotkiewicz H."/>
            <person name="Kremitzki C."/>
            <person name="Wollam A."/>
            <person name="Trani L."/>
            <person name="Fulton L."/>
            <person name="Fulton R."/>
            <person name="Matthews L."/>
            <person name="Whitehead S."/>
            <person name="Chow W."/>
            <person name="Torrance J."/>
            <person name="Dunn M."/>
            <person name="Harden G."/>
            <person name="Threadgold G."/>
            <person name="Wood J."/>
            <person name="Collins J."/>
            <person name="Heath P."/>
            <person name="Griffiths G."/>
            <person name="Pelan S."/>
            <person name="Grafham D."/>
            <person name="Eichler E.E."/>
            <person name="Weinstock G."/>
            <person name="Mardis E.R."/>
            <person name="Wilson R.K."/>
            <person name="Howe K."/>
            <person name="Flicek P."/>
            <person name="Hubbard T."/>
        </authorList>
    </citation>
    <scope>NUCLEOTIDE SEQUENCE [LARGE SCALE GENOMIC DNA]</scope>
    <source>
        <strain evidence="3 5">C57BL/6J</strain>
    </source>
</reference>
<dbReference type="Ensembl" id="ENSMUST00000236952.2">
    <property type="protein sequence ID" value="ENSMUSP00000157693.2"/>
    <property type="gene ID" value="ENSMUSG00000038782.8"/>
</dbReference>
<keyword evidence="2" id="KW-1133">Transmembrane helix</keyword>
<gene>
    <name evidence="3 4" type="primary">1700028J19Rik</name>
</gene>
<keyword evidence="2" id="KW-0812">Transmembrane</keyword>
<sequence>MASDTTVSLPDLLSSWEEDRKLVLRGWSLTFIFLATLLVFSVVDGRMAYVHGPYTGFIGLWIDCRRHKCVNVGQFTVYIHMSKGFIFLALALCLILLPTMFLSFRPVCRRLKTIDFIFSFLSIVIGLLILLSLTFFVVNCNRLRPRPQVSYHLAFYLCCCAMVLMLWAGTLSFLNQVRTWSYSIPSMERRLSYFRWASRHHSLHLQQQTIMDRNLESVQKLSAVTSFVNSHGALQQSDSSTTQGTDESPWPDSSTSVPVAQFRSDLP</sequence>
<dbReference type="OMA" id="WLWSETE"/>
<dbReference type="ExpressionAtlas" id="A0A494B9K2">
    <property type="expression patterns" value="baseline and differential"/>
</dbReference>
<evidence type="ECO:0000256" key="1">
    <source>
        <dbReference type="SAM" id="MobiDB-lite"/>
    </source>
</evidence>
<dbReference type="AlphaFoldDB" id="A0A494B9K2"/>
<accession>A0A494B9K2</accession>
<evidence type="ECO:0000313" key="4">
    <source>
        <dbReference type="MGI" id="MGI:1917254"/>
    </source>
</evidence>
<evidence type="ECO:0000313" key="5">
    <source>
        <dbReference type="Proteomes" id="UP000000589"/>
    </source>
</evidence>
<dbReference type="AGR" id="MGI:1917254"/>
<keyword evidence="2" id="KW-0472">Membrane</keyword>
<dbReference type="MGI" id="MGI:1917254">
    <property type="gene designation" value="1700028J19Rik"/>
</dbReference>
<feature type="compositionally biased region" description="Polar residues" evidence="1">
    <location>
        <begin position="232"/>
        <end position="258"/>
    </location>
</feature>
<feature type="transmembrane region" description="Helical" evidence="2">
    <location>
        <begin position="85"/>
        <end position="104"/>
    </location>
</feature>
<reference evidence="3" key="4">
    <citation type="submission" date="2025-09" db="UniProtKB">
        <authorList>
            <consortium name="Ensembl"/>
        </authorList>
    </citation>
    <scope>IDENTIFICATION</scope>
    <source>
        <strain evidence="3">C57BL/6J</strain>
    </source>
</reference>
<dbReference type="VEuPathDB" id="HostDB:ENSMUSG00000038782"/>
<feature type="transmembrane region" description="Helical" evidence="2">
    <location>
        <begin position="153"/>
        <end position="174"/>
    </location>
</feature>
<feature type="region of interest" description="Disordered" evidence="1">
    <location>
        <begin position="232"/>
        <end position="267"/>
    </location>
</feature>
<dbReference type="InParanoid" id="A0A494B9K2"/>
<feature type="transmembrane region" description="Helical" evidence="2">
    <location>
        <begin position="22"/>
        <end position="43"/>
    </location>
</feature>